<accession>A0A225NME6</accession>
<keyword evidence="3" id="KW-0808">Transferase</keyword>
<dbReference type="AlphaFoldDB" id="A0A225NME6"/>
<sequence length="477" mass="50654">MCSLSGAEQARLIRQKALSPVELMDAVMDRIHALEPRLHAFCTLTEDSARAGAKAAEQAVMDGAELGPLHGVPVSIKDLICTKGVRTMLGSEAYATHVPDEDDIVVERVKAAGGIILGKTNTAELGYGAVGHNNVSPTTCNPWDLDKTPGGSSAGSAAAVAAGMGALTLGSDGGGSIRSPASFAGLFGMKASFGRVPAYPGCRDPRYPGLSSWESTEHIGPLTRTVEDSALMLSVVSGPDMRDRHSLPGPEFDWFEAMRGGLKGKRVAYTPDFGGCLVDPEVRALTAKAAQVFAEEFGCEVVEDAPDLSDVLGLHWMIIMADSDLVGMRGMHAKGQIFMPHLRAAMEATYTAEDFTEAAKKRQEVVIRMWRFMSRYDLLLCPTVAYPAFDIDTYGPKVIDGQPVTGPGLPSLWPFNQTGQPAASVPCGWTSEGLPVGLQIAGRHLDDPLVMAASAAFEAARPWADAWPRIVTDLTAA</sequence>
<name>A0A225NME6_9RHOB</name>
<proteinExistence type="inferred from homology"/>
<keyword evidence="4" id="KW-1185">Reference proteome</keyword>
<evidence type="ECO:0000313" key="4">
    <source>
        <dbReference type="Proteomes" id="UP000215377"/>
    </source>
</evidence>
<dbReference type="SUPFAM" id="SSF75304">
    <property type="entry name" value="Amidase signature (AS) enzymes"/>
    <property type="match status" value="1"/>
</dbReference>
<dbReference type="Gene3D" id="3.90.1300.10">
    <property type="entry name" value="Amidase signature (AS) domain"/>
    <property type="match status" value="1"/>
</dbReference>
<dbReference type="EMBL" id="AQQR01000003">
    <property type="protein sequence ID" value="OWU75103.1"/>
    <property type="molecule type" value="Genomic_DNA"/>
</dbReference>
<evidence type="ECO:0000256" key="1">
    <source>
        <dbReference type="ARBA" id="ARBA00009199"/>
    </source>
</evidence>
<dbReference type="InterPro" id="IPR023631">
    <property type="entry name" value="Amidase_dom"/>
</dbReference>
<protein>
    <submittedName>
        <fullName evidence="3">Glutamyl-tRNA amidotransferase</fullName>
    </submittedName>
</protein>
<dbReference type="PANTHER" id="PTHR11895">
    <property type="entry name" value="TRANSAMIDASE"/>
    <property type="match status" value="1"/>
</dbReference>
<dbReference type="Proteomes" id="UP000215377">
    <property type="component" value="Unassembled WGS sequence"/>
</dbReference>
<feature type="domain" description="Amidase" evidence="2">
    <location>
        <begin position="22"/>
        <end position="450"/>
    </location>
</feature>
<dbReference type="Pfam" id="PF01425">
    <property type="entry name" value="Amidase"/>
    <property type="match status" value="1"/>
</dbReference>
<comment type="caution">
    <text evidence="3">The sequence shown here is derived from an EMBL/GenBank/DDBJ whole genome shotgun (WGS) entry which is preliminary data.</text>
</comment>
<evidence type="ECO:0000313" key="3">
    <source>
        <dbReference type="EMBL" id="OWU75103.1"/>
    </source>
</evidence>
<dbReference type="GO" id="GO:0016740">
    <property type="term" value="F:transferase activity"/>
    <property type="evidence" value="ECO:0007669"/>
    <property type="project" value="UniProtKB-KW"/>
</dbReference>
<dbReference type="InterPro" id="IPR036928">
    <property type="entry name" value="AS_sf"/>
</dbReference>
<organism evidence="3 4">
    <name type="scientific">Marinibacterium profundimaris</name>
    <dbReference type="NCBI Taxonomy" id="1679460"/>
    <lineage>
        <taxon>Bacteria</taxon>
        <taxon>Pseudomonadati</taxon>
        <taxon>Pseudomonadota</taxon>
        <taxon>Alphaproteobacteria</taxon>
        <taxon>Rhodobacterales</taxon>
        <taxon>Paracoccaceae</taxon>
        <taxon>Marinibacterium</taxon>
    </lineage>
</organism>
<gene>
    <name evidence="3" type="ORF">ATO3_10410</name>
</gene>
<evidence type="ECO:0000259" key="2">
    <source>
        <dbReference type="Pfam" id="PF01425"/>
    </source>
</evidence>
<reference evidence="3 4" key="1">
    <citation type="submission" date="2013-04" db="EMBL/GenBank/DDBJ databases">
        <title>Oceanicola sp. 22II1-22F33 Genome Sequencing.</title>
        <authorList>
            <person name="Lai Q."/>
            <person name="Li G."/>
            <person name="Shao Z."/>
        </authorList>
    </citation>
    <scope>NUCLEOTIDE SEQUENCE [LARGE SCALE GENOMIC DNA]</scope>
    <source>
        <strain evidence="3 4">22II1-22F33</strain>
    </source>
</reference>
<dbReference type="InterPro" id="IPR000120">
    <property type="entry name" value="Amidase"/>
</dbReference>
<dbReference type="PANTHER" id="PTHR11895:SF7">
    <property type="entry name" value="GLUTAMYL-TRNA(GLN) AMIDOTRANSFERASE SUBUNIT A, MITOCHONDRIAL"/>
    <property type="match status" value="1"/>
</dbReference>
<comment type="similarity">
    <text evidence="1">Belongs to the amidase family.</text>
</comment>